<protein>
    <submittedName>
        <fullName evidence="1">Uncharacterized protein</fullName>
    </submittedName>
</protein>
<keyword evidence="2" id="KW-1185">Reference proteome</keyword>
<dbReference type="EMBL" id="CP014691">
    <property type="protein sequence ID" value="AQS88785.1"/>
    <property type="molecule type" value="Genomic_DNA"/>
</dbReference>
<proteinExistence type="predicted"/>
<dbReference type="RefSeq" id="WP_077807832.1">
    <property type="nucleotide sequence ID" value="NZ_BJXS01000001.1"/>
</dbReference>
<evidence type="ECO:0000313" key="2">
    <source>
        <dbReference type="Proteomes" id="UP000188604"/>
    </source>
</evidence>
<dbReference type="KEGG" id="nch:A0U93_13590"/>
<accession>A0A1U9KSM2</accession>
<evidence type="ECO:0000313" key="1">
    <source>
        <dbReference type="EMBL" id="AQS88785.1"/>
    </source>
</evidence>
<dbReference type="OrthoDB" id="7225017at2"/>
<name>A0A1U9KSM2_9PROT</name>
<dbReference type="Proteomes" id="UP000188604">
    <property type="component" value="Chromosome"/>
</dbReference>
<dbReference type="AlphaFoldDB" id="A0A1U9KSM2"/>
<gene>
    <name evidence="1" type="ORF">A0U93_13590</name>
</gene>
<reference evidence="1 2" key="1">
    <citation type="submission" date="2016-03" db="EMBL/GenBank/DDBJ databases">
        <title>Acetic acid bacteria sequencing.</title>
        <authorList>
            <person name="Brandt J."/>
            <person name="Jakob F."/>
            <person name="Vogel R.F."/>
        </authorList>
    </citation>
    <scope>NUCLEOTIDE SEQUENCE [LARGE SCALE GENOMIC DNA]</scope>
    <source>
        <strain evidence="1 2">NBRC 101099</strain>
    </source>
</reference>
<sequence length="185" mass="18728">MFARQYIGLTALAGLMSATVPVFASAQAQSVDAPVATAPAANGAPTIPAGTNIPPQTALAHGGQVVQGINGVSTAATPGTLGEDGLPSIDAAKDGNVAGLLSYCVRHQYGYGTTTRVIGRQLAKRPDVKSDQYYSLGGKGLLQTASSTPFDISTLDKTHATKLCSDLTKKGQTLTGVNSKSLGGP</sequence>
<organism evidence="1 2">
    <name type="scientific">Neoasaia chiangmaiensis</name>
    <dbReference type="NCBI Taxonomy" id="320497"/>
    <lineage>
        <taxon>Bacteria</taxon>
        <taxon>Pseudomonadati</taxon>
        <taxon>Pseudomonadota</taxon>
        <taxon>Alphaproteobacteria</taxon>
        <taxon>Acetobacterales</taxon>
        <taxon>Acetobacteraceae</taxon>
        <taxon>Neoasaia</taxon>
    </lineage>
</organism>